<dbReference type="Pfam" id="PF08327">
    <property type="entry name" value="AHSA1"/>
    <property type="match status" value="1"/>
</dbReference>
<accession>A0A399JCE8</accession>
<comment type="similarity">
    <text evidence="1">Belongs to the AHA1 family.</text>
</comment>
<name>A0A399JCE8_9MICC</name>
<dbReference type="AlphaFoldDB" id="A0A399JCE8"/>
<feature type="domain" description="Activator of Hsp90 ATPase homologue 1/2-like C-terminal" evidence="2">
    <location>
        <begin position="17"/>
        <end position="146"/>
    </location>
</feature>
<evidence type="ECO:0000313" key="3">
    <source>
        <dbReference type="EMBL" id="RII42227.1"/>
    </source>
</evidence>
<reference evidence="3 4" key="1">
    <citation type="submission" date="2018-07" db="EMBL/GenBank/DDBJ databases">
        <title>Arthrobacter sp. nov., isolated from raw cow's milk with high bacterial count.</title>
        <authorList>
            <person name="Hahne J."/>
            <person name="Isele D."/>
            <person name="Lipski A."/>
        </authorList>
    </citation>
    <scope>NUCLEOTIDE SEQUENCE [LARGE SCALE GENOMIC DNA]</scope>
    <source>
        <strain evidence="3 4">JZ R-35</strain>
    </source>
</reference>
<dbReference type="Gene3D" id="3.30.530.20">
    <property type="match status" value="1"/>
</dbReference>
<gene>
    <name evidence="3" type="ORF">DWB68_08330</name>
</gene>
<comment type="caution">
    <text evidence="3">The sequence shown here is derived from an EMBL/GenBank/DDBJ whole genome shotgun (WGS) entry which is preliminary data.</text>
</comment>
<protein>
    <submittedName>
        <fullName evidence="3">SRPBCC domain-containing protein</fullName>
    </submittedName>
</protein>
<dbReference type="EMBL" id="QQXK01000014">
    <property type="protein sequence ID" value="RII42227.1"/>
    <property type="molecule type" value="Genomic_DNA"/>
</dbReference>
<proteinExistence type="inferred from homology"/>
<keyword evidence="4" id="KW-1185">Reference proteome</keyword>
<evidence type="ECO:0000259" key="2">
    <source>
        <dbReference type="Pfam" id="PF08327"/>
    </source>
</evidence>
<dbReference type="RefSeq" id="WP_119424678.1">
    <property type="nucleotide sequence ID" value="NZ_QQXK01000014.1"/>
</dbReference>
<dbReference type="InterPro" id="IPR013538">
    <property type="entry name" value="ASHA1/2-like_C"/>
</dbReference>
<organism evidence="3 4">
    <name type="scientific">Galactobacter valiniphilus</name>
    <dbReference type="NCBI Taxonomy" id="2676122"/>
    <lineage>
        <taxon>Bacteria</taxon>
        <taxon>Bacillati</taxon>
        <taxon>Actinomycetota</taxon>
        <taxon>Actinomycetes</taxon>
        <taxon>Micrococcales</taxon>
        <taxon>Micrococcaceae</taxon>
        <taxon>Galactobacter</taxon>
    </lineage>
</organism>
<dbReference type="CDD" id="cd07814">
    <property type="entry name" value="SRPBCC_CalC_Aha1-like"/>
    <property type="match status" value="1"/>
</dbReference>
<dbReference type="InterPro" id="IPR023393">
    <property type="entry name" value="START-like_dom_sf"/>
</dbReference>
<dbReference type="Proteomes" id="UP000265419">
    <property type="component" value="Unassembled WGS sequence"/>
</dbReference>
<evidence type="ECO:0000256" key="1">
    <source>
        <dbReference type="ARBA" id="ARBA00006817"/>
    </source>
</evidence>
<sequence>MTGLTPEGIEIDRDIAAPASRVFEAFTRAEDFAVWFGTDQVNVPAEELDFVAEPGREWRATMVLPDGNRIHWTGEFREVTPDTRVVFTLTDQPDDPARAEVRVELTPFGEGTRVHVEQDTPGFPDDAKRATIAGYEGFLDTLQRLVTA</sequence>
<evidence type="ECO:0000313" key="4">
    <source>
        <dbReference type="Proteomes" id="UP000265419"/>
    </source>
</evidence>
<dbReference type="SUPFAM" id="SSF55961">
    <property type="entry name" value="Bet v1-like"/>
    <property type="match status" value="1"/>
</dbReference>